<keyword evidence="7 14" id="KW-0165">Cleavage on pair of basic residues</keyword>
<dbReference type="GO" id="GO:0032190">
    <property type="term" value="F:acrosin binding"/>
    <property type="evidence" value="ECO:0007669"/>
    <property type="project" value="TreeGrafter"/>
</dbReference>
<comment type="domain">
    <text evidence="14">The ZP domain is involved in the polymerization of the ZP proteins to form the zona pellucida.</text>
</comment>
<dbReference type="FunFam" id="2.60.40.4100:FF:000002">
    <property type="entry name" value="Zona pellucida sperm-binding protein 3"/>
    <property type="match status" value="1"/>
</dbReference>
<dbReference type="Ensembl" id="ENSSPAT00000010456.1">
    <property type="protein sequence ID" value="ENSSPAP00000010276.1"/>
    <property type="gene ID" value="ENSSPAG00000007696.1"/>
</dbReference>
<dbReference type="InterPro" id="IPR042235">
    <property type="entry name" value="ZP-C_dom"/>
</dbReference>
<dbReference type="PRINTS" id="PR00023">
    <property type="entry name" value="ZPELLUCIDA"/>
</dbReference>
<sequence>MLGETLYLHLIQATFSFLFLTAGGSVFLALLMSVAFGAAEAIRTLKEGPMIDAEGREYKSAPLRTDPWTADSAVRVRCTDASMIVVVKADLYHNGRLVSPGELFLGQSERSGSRRCRAAAASGAGEYVIEADLQDCGAKLSISEDSVIYSNVLTFSPAVGRHGITRTTHAAVPVSCHYKRTHVVSSSAQQQQQPLTVSTKDSAGSSAFSLRLMADDWTSELFSNSFYLGDVLHLEASYAGPGRRRLYIDSCVATLTPDAASVPRYYFIGNNGCLTDAKEEASKALFRPRLRAEVLQLQLDTFLFQKHSRNSIFITCQLKATPEVWMSSSMNKACNYIQSRWRNVDGDDAACRCCDSSCHTRPPTRKYNDNRSFATFISSHWIHKETNCLVTKMKN</sequence>
<dbReference type="PROSITE" id="PS51034">
    <property type="entry name" value="ZP_2"/>
    <property type="match status" value="1"/>
</dbReference>
<comment type="function">
    <text evidence="14">Component of the zona pellucida, an extracellular matrix surrounding oocytes which mediates sperm binding, induction of the acrosome reaction and prevents post-fertilization polyspermy. The zona pellucida is composed of 3 to 4 glycoproteins, ZP1, ZP2, ZP3, and ZP4. ZP3 is essential for sperm binding and zona matrix formation.</text>
</comment>
<dbReference type="Gene3D" id="2.60.40.3210">
    <property type="entry name" value="Zona pellucida, ZP-N domain"/>
    <property type="match status" value="1"/>
</dbReference>
<dbReference type="FunFam" id="2.60.40.3210:FF:000001">
    <property type="entry name" value="Zona pellucida sperm-binding protein 3"/>
    <property type="match status" value="1"/>
</dbReference>
<evidence type="ECO:0000256" key="9">
    <source>
        <dbReference type="ARBA" id="ARBA00022729"/>
    </source>
</evidence>
<evidence type="ECO:0000256" key="14">
    <source>
        <dbReference type="RuleBase" id="RU367066"/>
    </source>
</evidence>
<feature type="domain" description="ZP" evidence="15">
    <location>
        <begin position="77"/>
        <end position="341"/>
    </location>
</feature>
<comment type="PTM">
    <text evidence="14">Proteolytically cleaved before the transmembrane segment to yield the secreted ectodomain incorporated in the zona pellucida.</text>
</comment>
<evidence type="ECO:0000256" key="3">
    <source>
        <dbReference type="ARBA" id="ARBA00017980"/>
    </source>
</evidence>
<dbReference type="GO" id="GO:0035805">
    <property type="term" value="C:egg coat"/>
    <property type="evidence" value="ECO:0007669"/>
    <property type="project" value="UniProtKB-SubCell"/>
</dbReference>
<dbReference type="Gene3D" id="2.60.40.4100">
    <property type="entry name" value="Zona pellucida, ZP-C domain"/>
    <property type="match status" value="1"/>
</dbReference>
<comment type="similarity">
    <text evidence="2 14">Belongs to the ZP domain family. ZPC subfamily.</text>
</comment>
<evidence type="ECO:0000256" key="10">
    <source>
        <dbReference type="ARBA" id="ARBA00022989"/>
    </source>
</evidence>
<dbReference type="GO" id="GO:2000344">
    <property type="term" value="P:positive regulation of acrosome reaction"/>
    <property type="evidence" value="ECO:0007669"/>
    <property type="project" value="UniProtKB-UniRule"/>
</dbReference>
<dbReference type="AlphaFoldDB" id="A0A3B4ZRB0"/>
<evidence type="ECO:0000256" key="2">
    <source>
        <dbReference type="ARBA" id="ARBA00006735"/>
    </source>
</evidence>
<dbReference type="GeneTree" id="ENSGT01030000234567"/>
<evidence type="ECO:0000259" key="15">
    <source>
        <dbReference type="PROSITE" id="PS51034"/>
    </source>
</evidence>
<keyword evidence="8 14" id="KW-0812">Transmembrane</keyword>
<dbReference type="STRING" id="144197.ENSSPAP00000010276"/>
<dbReference type="GO" id="GO:0035803">
    <property type="term" value="P:egg coat formation"/>
    <property type="evidence" value="ECO:0007669"/>
    <property type="project" value="UniProtKB-UniRule"/>
</dbReference>
<dbReference type="GO" id="GO:0007339">
    <property type="term" value="P:binding of sperm to zona pellucida"/>
    <property type="evidence" value="ECO:0007669"/>
    <property type="project" value="UniProtKB-UniRule"/>
</dbReference>
<evidence type="ECO:0000256" key="11">
    <source>
        <dbReference type="ARBA" id="ARBA00023136"/>
    </source>
</evidence>
<keyword evidence="10 14" id="KW-1133">Transmembrane helix</keyword>
<keyword evidence="13" id="KW-0325">Glycoprotein</keyword>
<evidence type="ECO:0000256" key="7">
    <source>
        <dbReference type="ARBA" id="ARBA00022685"/>
    </source>
</evidence>
<dbReference type="Pfam" id="PF23344">
    <property type="entry name" value="ZP-N"/>
    <property type="match status" value="1"/>
</dbReference>
<evidence type="ECO:0000256" key="5">
    <source>
        <dbReference type="ARBA" id="ARBA00022525"/>
    </source>
</evidence>
<dbReference type="GO" id="GO:0005886">
    <property type="term" value="C:plasma membrane"/>
    <property type="evidence" value="ECO:0007669"/>
    <property type="project" value="UniProtKB-SubCell"/>
</dbReference>
<evidence type="ECO:0000256" key="1">
    <source>
        <dbReference type="ARBA" id="ARBA00004498"/>
    </source>
</evidence>
<keyword evidence="4 14" id="KW-1003">Cell membrane</keyword>
<keyword evidence="6 14" id="KW-0272">Extracellular matrix</keyword>
<evidence type="ECO:0000256" key="13">
    <source>
        <dbReference type="ARBA" id="ARBA00023180"/>
    </source>
</evidence>
<evidence type="ECO:0000313" key="16">
    <source>
        <dbReference type="Ensembl" id="ENSSPAP00000010276.1"/>
    </source>
</evidence>
<evidence type="ECO:0000256" key="12">
    <source>
        <dbReference type="ARBA" id="ARBA00023157"/>
    </source>
</evidence>
<dbReference type="PANTHER" id="PTHR11576:SF2">
    <property type="entry name" value="ZONA PELLUCIDA SPERM-BINDING PROTEIN 3"/>
    <property type="match status" value="1"/>
</dbReference>
<keyword evidence="9 14" id="KW-0732">Signal</keyword>
<protein>
    <recommendedName>
        <fullName evidence="3 14">Zona pellucida sperm-binding protein 3</fullName>
    </recommendedName>
</protein>
<dbReference type="InterPro" id="IPR001507">
    <property type="entry name" value="ZP_dom"/>
</dbReference>
<dbReference type="InterPro" id="IPR048290">
    <property type="entry name" value="ZP_chr"/>
</dbReference>
<evidence type="ECO:0000256" key="8">
    <source>
        <dbReference type="ARBA" id="ARBA00022692"/>
    </source>
</evidence>
<feature type="transmembrane region" description="Helical" evidence="14">
    <location>
        <begin position="6"/>
        <end position="36"/>
    </location>
</feature>
<keyword evidence="5 14" id="KW-0964">Secreted</keyword>
<evidence type="ECO:0000256" key="6">
    <source>
        <dbReference type="ARBA" id="ARBA00022530"/>
    </source>
</evidence>
<accession>A0A3B4ZRB0</accession>
<organism evidence="16">
    <name type="scientific">Stegastes partitus</name>
    <name type="common">bicolor damselfish</name>
    <dbReference type="NCBI Taxonomy" id="144197"/>
    <lineage>
        <taxon>Eukaryota</taxon>
        <taxon>Metazoa</taxon>
        <taxon>Chordata</taxon>
        <taxon>Craniata</taxon>
        <taxon>Vertebrata</taxon>
        <taxon>Euteleostomi</taxon>
        <taxon>Actinopterygii</taxon>
        <taxon>Neopterygii</taxon>
        <taxon>Teleostei</taxon>
        <taxon>Neoteleostei</taxon>
        <taxon>Acanthomorphata</taxon>
        <taxon>Ovalentaria</taxon>
        <taxon>Pomacentridae</taxon>
        <taxon>Stegastes</taxon>
    </lineage>
</organism>
<name>A0A3B4ZRB0_9TELE</name>
<proteinExistence type="inferred from homology"/>
<dbReference type="GO" id="GO:0035804">
    <property type="term" value="F:structural constituent of egg coat"/>
    <property type="evidence" value="ECO:0007669"/>
    <property type="project" value="UniProtKB-UniRule"/>
</dbReference>
<dbReference type="InterPro" id="IPR055356">
    <property type="entry name" value="ZP-N"/>
</dbReference>
<dbReference type="InterPro" id="IPR055355">
    <property type="entry name" value="ZP-C"/>
</dbReference>
<dbReference type="Pfam" id="PF00100">
    <property type="entry name" value="Zona_pellucida"/>
    <property type="match status" value="1"/>
</dbReference>
<comment type="subcellular location">
    <subcellularLocation>
        <location evidence="1">Secreted</location>
        <location evidence="1">Extracellular space</location>
        <location evidence="1">Extracellular matrix</location>
    </subcellularLocation>
    <subcellularLocation>
        <location evidence="14">Zona pellucida</location>
    </subcellularLocation>
    <subcellularLocation>
        <location evidence="14">Cell membrane</location>
        <topology evidence="14">Single-pass type I membrane protein</topology>
    </subcellularLocation>
</comment>
<evidence type="ECO:0000256" key="4">
    <source>
        <dbReference type="ARBA" id="ARBA00022475"/>
    </source>
</evidence>
<dbReference type="PANTHER" id="PTHR11576">
    <property type="entry name" value="ZONA PELLUCIDA SPERM-BINDING PROTEIN 3"/>
    <property type="match status" value="1"/>
</dbReference>
<keyword evidence="12 14" id="KW-1015">Disulfide bond</keyword>
<dbReference type="SMART" id="SM00241">
    <property type="entry name" value="ZP"/>
    <property type="match status" value="1"/>
</dbReference>
<reference evidence="16" key="1">
    <citation type="submission" date="2023-09" db="UniProtKB">
        <authorList>
            <consortium name="Ensembl"/>
        </authorList>
    </citation>
    <scope>IDENTIFICATION</scope>
</reference>
<keyword evidence="11 14" id="KW-0472">Membrane</keyword>